<comment type="caution">
    <text evidence="2">The sequence shown here is derived from an EMBL/GenBank/DDBJ whole genome shotgun (WGS) entry which is preliminary data.</text>
</comment>
<dbReference type="CDD" id="cd00851">
    <property type="entry name" value="MTH1175"/>
    <property type="match status" value="1"/>
</dbReference>
<dbReference type="PANTHER" id="PTHR42983">
    <property type="entry name" value="DINITROGENASE IRON-MOLYBDENUM COFACTOR PROTEIN-RELATED"/>
    <property type="match status" value="1"/>
</dbReference>
<organism evidence="2 3">
    <name type="scientific">Methanothermobacter tenebrarum</name>
    <dbReference type="NCBI Taxonomy" id="680118"/>
    <lineage>
        <taxon>Archaea</taxon>
        <taxon>Methanobacteriati</taxon>
        <taxon>Methanobacteriota</taxon>
        <taxon>Methanomada group</taxon>
        <taxon>Methanobacteria</taxon>
        <taxon>Methanobacteriales</taxon>
        <taxon>Methanobacteriaceae</taxon>
        <taxon>Methanothermobacter</taxon>
    </lineage>
</organism>
<evidence type="ECO:0000313" key="3">
    <source>
        <dbReference type="Proteomes" id="UP000249782"/>
    </source>
</evidence>
<dbReference type="Pfam" id="PF02579">
    <property type="entry name" value="Nitro_FeMo-Co"/>
    <property type="match status" value="1"/>
</dbReference>
<sequence>MKICIPLLEDNGMDSRISDHFGKSPFLSFYDDKTSKLEIIKIAGKHAGGQQTIAEIVLNSDADILICSNIGPKAIDLLKGNIYILTGAAGNLRQVLQTFKMKNLRSQ</sequence>
<dbReference type="InterPro" id="IPR003731">
    <property type="entry name" value="Di-Nase_FeMo-co_biosynth"/>
</dbReference>
<protein>
    <recommendedName>
        <fullName evidence="1">Dinitrogenase iron-molybdenum cofactor biosynthesis domain-containing protein</fullName>
    </recommendedName>
</protein>
<reference evidence="2 3" key="1">
    <citation type="submission" date="2018-06" db="EMBL/GenBank/DDBJ databases">
        <title>Draft genome sequence of hyperthermophilic methanogen Methanothermobacter tenebrarum sp. MCM-B 1447.</title>
        <authorList>
            <person name="Pore S.D."/>
            <person name="Dagar S."/>
            <person name="Dhakephalkar P.K."/>
        </authorList>
    </citation>
    <scope>NUCLEOTIDE SEQUENCE [LARGE SCALE GENOMIC DNA]</scope>
    <source>
        <strain evidence="2 3">MCM B 1447</strain>
    </source>
</reference>
<dbReference type="EMBL" id="QLOE01000002">
    <property type="protein sequence ID" value="RAO79555.1"/>
    <property type="molecule type" value="Genomic_DNA"/>
</dbReference>
<evidence type="ECO:0000259" key="1">
    <source>
        <dbReference type="Pfam" id="PF02579"/>
    </source>
</evidence>
<accession>A0A328PI69</accession>
<gene>
    <name evidence="2" type="ORF">DPC56_01895</name>
</gene>
<name>A0A328PI69_9EURY</name>
<evidence type="ECO:0000313" key="2">
    <source>
        <dbReference type="EMBL" id="RAO79555.1"/>
    </source>
</evidence>
<dbReference type="SUPFAM" id="SSF53146">
    <property type="entry name" value="Nitrogenase accessory factor-like"/>
    <property type="match status" value="1"/>
</dbReference>
<dbReference type="Proteomes" id="UP000249782">
    <property type="component" value="Unassembled WGS sequence"/>
</dbReference>
<feature type="domain" description="Dinitrogenase iron-molybdenum cofactor biosynthesis" evidence="1">
    <location>
        <begin position="14"/>
        <end position="100"/>
    </location>
</feature>
<dbReference type="AlphaFoldDB" id="A0A328PI69"/>
<dbReference type="InterPro" id="IPR033913">
    <property type="entry name" value="MTH1175_dom"/>
</dbReference>
<dbReference type="PANTHER" id="PTHR42983:SF1">
    <property type="entry name" value="IRON-MOLYBDENUM PROTEIN"/>
    <property type="match status" value="1"/>
</dbReference>
<dbReference type="Gene3D" id="3.30.420.130">
    <property type="entry name" value="Dinitrogenase iron-molybdenum cofactor biosynthesis domain"/>
    <property type="match status" value="1"/>
</dbReference>
<dbReference type="InterPro" id="IPR036105">
    <property type="entry name" value="DiNase_FeMo-co_biosyn_sf"/>
</dbReference>
<dbReference type="OrthoDB" id="85838at2157"/>
<proteinExistence type="predicted"/>
<keyword evidence="3" id="KW-1185">Reference proteome</keyword>
<dbReference type="RefSeq" id="WP_112093384.1">
    <property type="nucleotide sequence ID" value="NZ_QLOE01000002.1"/>
</dbReference>